<dbReference type="InterPro" id="IPR029063">
    <property type="entry name" value="SAM-dependent_MTases_sf"/>
</dbReference>
<name>A0A507R393_MONPU</name>
<dbReference type="STRING" id="5098.A0A507R393"/>
<dbReference type="Pfam" id="PF13489">
    <property type="entry name" value="Methyltransf_23"/>
    <property type="match status" value="1"/>
</dbReference>
<dbReference type="AlphaFoldDB" id="A0A507R393"/>
<dbReference type="CDD" id="cd02440">
    <property type="entry name" value="AdoMet_MTases"/>
    <property type="match status" value="1"/>
</dbReference>
<proteinExistence type="predicted"/>
<gene>
    <name evidence="1" type="ORF">MPDQ_000892</name>
</gene>
<comment type="caution">
    <text evidence="1">The sequence shown here is derived from an EMBL/GenBank/DDBJ whole genome shotgun (WGS) entry which is preliminary data.</text>
</comment>
<evidence type="ECO:0000313" key="1">
    <source>
        <dbReference type="EMBL" id="TQB76128.1"/>
    </source>
</evidence>
<sequence>MADAPVDMHGGEENGQIVVDDTISELDSTFGDSKSDTTSLTSSVLKYRYENGRRYHAFREGRYLLPNDEKEQDHMDILGHMFLLLLDGRLYLAPIDEHPQRILDLGCGTGLWAIEMGDLFPSAQVIGNDLSPIQPKLVPPNVQFEVDDIESDWTYKSPFDFIHARYLATSIRDWPRLFRQIFENLKPGGYAEFLDFNFVLDSDDGTHKLSEAFSLNISEGVRAADIVGQIASPGPHLKNWAEDAGFINIEEHIFKLPYGPWPKDPRMKELGAWNQLQALEGVEGWTMGLFNRVLGWSVEEVQVHLAEVRKNFRDPRIHSYITMYLVYGQKPKAKKEGEK</sequence>
<accession>A0A507R393</accession>
<dbReference type="SUPFAM" id="SSF53335">
    <property type="entry name" value="S-adenosyl-L-methionine-dependent methyltransferases"/>
    <property type="match status" value="1"/>
</dbReference>
<keyword evidence="2" id="KW-1185">Reference proteome</keyword>
<dbReference type="PANTHER" id="PTHR43591">
    <property type="entry name" value="METHYLTRANSFERASE"/>
    <property type="match status" value="1"/>
</dbReference>
<dbReference type="EMBL" id="VIFY01000012">
    <property type="protein sequence ID" value="TQB76128.1"/>
    <property type="molecule type" value="Genomic_DNA"/>
</dbReference>
<dbReference type="Gene3D" id="3.40.50.150">
    <property type="entry name" value="Vaccinia Virus protein VP39"/>
    <property type="match status" value="1"/>
</dbReference>
<reference evidence="1 2" key="1">
    <citation type="submission" date="2019-06" db="EMBL/GenBank/DDBJ databases">
        <title>Wine fermentation using esterase from Monascus purpureus.</title>
        <authorList>
            <person name="Geng C."/>
            <person name="Zhang Y."/>
        </authorList>
    </citation>
    <scope>NUCLEOTIDE SEQUENCE [LARGE SCALE GENOMIC DNA]</scope>
    <source>
        <strain evidence="1">HQ1</strain>
    </source>
</reference>
<protein>
    <recommendedName>
        <fullName evidence="3">S-adenosyl-L-methionine-dependent methyltransferase</fullName>
    </recommendedName>
</protein>
<dbReference type="Proteomes" id="UP000319663">
    <property type="component" value="Unassembled WGS sequence"/>
</dbReference>
<dbReference type="GO" id="GO:0008168">
    <property type="term" value="F:methyltransferase activity"/>
    <property type="evidence" value="ECO:0007669"/>
    <property type="project" value="TreeGrafter"/>
</dbReference>
<evidence type="ECO:0008006" key="3">
    <source>
        <dbReference type="Google" id="ProtNLM"/>
    </source>
</evidence>
<dbReference type="OrthoDB" id="2013972at2759"/>
<organism evidence="1 2">
    <name type="scientific">Monascus purpureus</name>
    <name type="common">Red mold</name>
    <name type="synonym">Monascus anka</name>
    <dbReference type="NCBI Taxonomy" id="5098"/>
    <lineage>
        <taxon>Eukaryota</taxon>
        <taxon>Fungi</taxon>
        <taxon>Dikarya</taxon>
        <taxon>Ascomycota</taxon>
        <taxon>Pezizomycotina</taxon>
        <taxon>Eurotiomycetes</taxon>
        <taxon>Eurotiomycetidae</taxon>
        <taxon>Eurotiales</taxon>
        <taxon>Aspergillaceae</taxon>
        <taxon>Monascus</taxon>
    </lineage>
</organism>
<dbReference type="PANTHER" id="PTHR43591:SF24">
    <property type="entry name" value="2-METHOXY-6-POLYPRENYL-1,4-BENZOQUINOL METHYLASE, MITOCHONDRIAL"/>
    <property type="match status" value="1"/>
</dbReference>
<evidence type="ECO:0000313" key="2">
    <source>
        <dbReference type="Proteomes" id="UP000319663"/>
    </source>
</evidence>